<sequence>MDSLNDKIVACMSKCGAVYESALGLPRTLPMAAVITTPVLPAQCNRTSGRNCGRSTDFRKVPQPLLAEKRPNCGKGRDFIGGTRSDCEIRSTGWNHRERNN</sequence>
<name>N6TEV1_DENPD</name>
<dbReference type="AlphaFoldDB" id="N6TEV1"/>
<dbReference type="HOGENOM" id="CLU_2294484_0_0_1"/>
<evidence type="ECO:0000313" key="1">
    <source>
        <dbReference type="EMBL" id="ENN78904.1"/>
    </source>
</evidence>
<gene>
    <name evidence="1" type="ORF">YQE_04642</name>
</gene>
<accession>N6TEV1</accession>
<dbReference type="EMBL" id="KB740799">
    <property type="protein sequence ID" value="ENN78904.1"/>
    <property type="molecule type" value="Genomic_DNA"/>
</dbReference>
<protein>
    <submittedName>
        <fullName evidence="1">Uncharacterized protein</fullName>
    </submittedName>
</protein>
<feature type="non-terminal residue" evidence="1">
    <location>
        <position position="1"/>
    </location>
</feature>
<reference evidence="1" key="1">
    <citation type="journal article" date="2013" name="Genome Biol.">
        <title>Draft genome of the mountain pine beetle, Dendroctonus ponderosae Hopkins, a major forest pest.</title>
        <authorList>
            <person name="Keeling C.I."/>
            <person name="Yuen M.M."/>
            <person name="Liao N.Y."/>
            <person name="Docking T.R."/>
            <person name="Chan S.K."/>
            <person name="Taylor G.A."/>
            <person name="Palmquist D.L."/>
            <person name="Jackman S.D."/>
            <person name="Nguyen A."/>
            <person name="Li M."/>
            <person name="Henderson H."/>
            <person name="Janes J.K."/>
            <person name="Zhao Y."/>
            <person name="Pandoh P."/>
            <person name="Moore R."/>
            <person name="Sperling F.A."/>
            <person name="Huber D.P."/>
            <person name="Birol I."/>
            <person name="Jones S.J."/>
            <person name="Bohlmann J."/>
        </authorList>
    </citation>
    <scope>NUCLEOTIDE SEQUENCE</scope>
</reference>
<organism evidence="1">
    <name type="scientific">Dendroctonus ponderosae</name>
    <name type="common">Mountain pine beetle</name>
    <dbReference type="NCBI Taxonomy" id="77166"/>
    <lineage>
        <taxon>Eukaryota</taxon>
        <taxon>Metazoa</taxon>
        <taxon>Ecdysozoa</taxon>
        <taxon>Arthropoda</taxon>
        <taxon>Hexapoda</taxon>
        <taxon>Insecta</taxon>
        <taxon>Pterygota</taxon>
        <taxon>Neoptera</taxon>
        <taxon>Endopterygota</taxon>
        <taxon>Coleoptera</taxon>
        <taxon>Polyphaga</taxon>
        <taxon>Cucujiformia</taxon>
        <taxon>Curculionidae</taxon>
        <taxon>Scolytinae</taxon>
        <taxon>Dendroctonus</taxon>
    </lineage>
</organism>
<proteinExistence type="predicted"/>